<sequence length="178" mass="19038">MDDRFGSVMGIVEERTLGQREEDRLVSLTCKGSSPSGASKSSLTRRLLQAPEPEMQLLPPSDPWDAAAASSGQSSRPGESLWCTKLRAGLTRTELRSPSALASLCSSSFNGTKGFQSNSELQKLRARVPKPAMGRRRSATSRLPLQPCCQSGEKGASTILGVRRQETGSSLSYPAPPS</sequence>
<gene>
    <name evidence="2" type="ORF">NDU88_002504</name>
</gene>
<name>A0AAV7TKU7_PLEWA</name>
<comment type="caution">
    <text evidence="2">The sequence shown here is derived from an EMBL/GenBank/DDBJ whole genome shotgun (WGS) entry which is preliminary data.</text>
</comment>
<feature type="region of interest" description="Disordered" evidence="1">
    <location>
        <begin position="127"/>
        <end position="178"/>
    </location>
</feature>
<dbReference type="Proteomes" id="UP001066276">
    <property type="component" value="Chromosome 3_2"/>
</dbReference>
<dbReference type="AlphaFoldDB" id="A0AAV7TKU7"/>
<evidence type="ECO:0000313" key="3">
    <source>
        <dbReference type="Proteomes" id="UP001066276"/>
    </source>
</evidence>
<keyword evidence="3" id="KW-1185">Reference proteome</keyword>
<feature type="compositionally biased region" description="Low complexity" evidence="1">
    <location>
        <begin position="31"/>
        <end position="42"/>
    </location>
</feature>
<organism evidence="2 3">
    <name type="scientific">Pleurodeles waltl</name>
    <name type="common">Iberian ribbed newt</name>
    <dbReference type="NCBI Taxonomy" id="8319"/>
    <lineage>
        <taxon>Eukaryota</taxon>
        <taxon>Metazoa</taxon>
        <taxon>Chordata</taxon>
        <taxon>Craniata</taxon>
        <taxon>Vertebrata</taxon>
        <taxon>Euteleostomi</taxon>
        <taxon>Amphibia</taxon>
        <taxon>Batrachia</taxon>
        <taxon>Caudata</taxon>
        <taxon>Salamandroidea</taxon>
        <taxon>Salamandridae</taxon>
        <taxon>Pleurodelinae</taxon>
        <taxon>Pleurodeles</taxon>
    </lineage>
</organism>
<accession>A0AAV7TKU7</accession>
<reference evidence="2" key="1">
    <citation type="journal article" date="2022" name="bioRxiv">
        <title>Sequencing and chromosome-scale assembly of the giantPleurodeles waltlgenome.</title>
        <authorList>
            <person name="Brown T."/>
            <person name="Elewa A."/>
            <person name="Iarovenko S."/>
            <person name="Subramanian E."/>
            <person name="Araus A.J."/>
            <person name="Petzold A."/>
            <person name="Susuki M."/>
            <person name="Suzuki K.-i.T."/>
            <person name="Hayashi T."/>
            <person name="Toyoda A."/>
            <person name="Oliveira C."/>
            <person name="Osipova E."/>
            <person name="Leigh N.D."/>
            <person name="Simon A."/>
            <person name="Yun M.H."/>
        </authorList>
    </citation>
    <scope>NUCLEOTIDE SEQUENCE</scope>
    <source>
        <strain evidence="2">20211129_DDA</strain>
        <tissue evidence="2">Liver</tissue>
    </source>
</reference>
<protein>
    <submittedName>
        <fullName evidence="2">Uncharacterized protein</fullName>
    </submittedName>
</protein>
<feature type="region of interest" description="Disordered" evidence="1">
    <location>
        <begin position="28"/>
        <end position="79"/>
    </location>
</feature>
<feature type="compositionally biased region" description="Basic residues" evidence="1">
    <location>
        <begin position="127"/>
        <end position="139"/>
    </location>
</feature>
<evidence type="ECO:0000256" key="1">
    <source>
        <dbReference type="SAM" id="MobiDB-lite"/>
    </source>
</evidence>
<dbReference type="EMBL" id="JANPWB010000006">
    <property type="protein sequence ID" value="KAJ1177243.1"/>
    <property type="molecule type" value="Genomic_DNA"/>
</dbReference>
<proteinExistence type="predicted"/>
<evidence type="ECO:0000313" key="2">
    <source>
        <dbReference type="EMBL" id="KAJ1177243.1"/>
    </source>
</evidence>